<dbReference type="SUPFAM" id="SSF53335">
    <property type="entry name" value="S-adenosyl-L-methionine-dependent methyltransferases"/>
    <property type="match status" value="1"/>
</dbReference>
<evidence type="ECO:0000259" key="1">
    <source>
        <dbReference type="Pfam" id="PF13847"/>
    </source>
</evidence>
<evidence type="ECO:0000313" key="2">
    <source>
        <dbReference type="EMBL" id="MBO9203664.1"/>
    </source>
</evidence>
<dbReference type="CDD" id="cd02440">
    <property type="entry name" value="AdoMet_MTases"/>
    <property type="match status" value="1"/>
</dbReference>
<reference evidence="2 3" key="1">
    <citation type="submission" date="2021-03" db="EMBL/GenBank/DDBJ databases">
        <title>Assistant Professor.</title>
        <authorList>
            <person name="Huq M.A."/>
        </authorList>
    </citation>
    <scope>NUCLEOTIDE SEQUENCE [LARGE SCALE GENOMIC DNA]</scope>
    <source>
        <strain evidence="2 3">MAH-29</strain>
    </source>
</reference>
<dbReference type="Pfam" id="PF13847">
    <property type="entry name" value="Methyltransf_31"/>
    <property type="match status" value="1"/>
</dbReference>
<gene>
    <name evidence="2" type="ORF">J7I42_25495</name>
</gene>
<dbReference type="Gene3D" id="3.40.50.150">
    <property type="entry name" value="Vaccinia Virus protein VP39"/>
    <property type="match status" value="1"/>
</dbReference>
<dbReference type="InterPro" id="IPR025714">
    <property type="entry name" value="Methyltranfer_dom"/>
</dbReference>
<dbReference type="InterPro" id="IPR029063">
    <property type="entry name" value="SAM-dependent_MTases_sf"/>
</dbReference>
<dbReference type="Proteomes" id="UP000677244">
    <property type="component" value="Unassembled WGS sequence"/>
</dbReference>
<protein>
    <submittedName>
        <fullName evidence="2">Methyltransferase domain-containing protein</fullName>
    </submittedName>
</protein>
<dbReference type="GO" id="GO:0008168">
    <property type="term" value="F:methyltransferase activity"/>
    <property type="evidence" value="ECO:0007669"/>
    <property type="project" value="UniProtKB-KW"/>
</dbReference>
<name>A0ABS3Z0P5_9BACT</name>
<keyword evidence="2" id="KW-0489">Methyltransferase</keyword>
<comment type="caution">
    <text evidence="2">The sequence shown here is derived from an EMBL/GenBank/DDBJ whole genome shotgun (WGS) entry which is preliminary data.</text>
</comment>
<keyword evidence="2" id="KW-0808">Transferase</keyword>
<dbReference type="RefSeq" id="WP_209141714.1">
    <property type="nucleotide sequence ID" value="NZ_JAGHKO010000010.1"/>
</dbReference>
<proteinExistence type="predicted"/>
<feature type="domain" description="Methyltransferase" evidence="1">
    <location>
        <begin position="41"/>
        <end position="169"/>
    </location>
</feature>
<dbReference type="EMBL" id="JAGHKO010000010">
    <property type="protein sequence ID" value="MBO9203664.1"/>
    <property type="molecule type" value="Genomic_DNA"/>
</dbReference>
<accession>A0ABS3Z0P5</accession>
<keyword evidence="3" id="KW-1185">Reference proteome</keyword>
<organism evidence="2 3">
    <name type="scientific">Niastella soli</name>
    <dbReference type="NCBI Taxonomy" id="2821487"/>
    <lineage>
        <taxon>Bacteria</taxon>
        <taxon>Pseudomonadati</taxon>
        <taxon>Bacteroidota</taxon>
        <taxon>Chitinophagia</taxon>
        <taxon>Chitinophagales</taxon>
        <taxon>Chitinophagaceae</taxon>
        <taxon>Niastella</taxon>
    </lineage>
</organism>
<sequence length="240" mass="27068">MSTTGWGNFWQDQRQSFYAVMKMATSYFVSKFEKQYSLKPTDEIFDYGCGPGFVADSLAGRDSKITGADINDFFIAECRKNHPGGQFMVITTNTADNKKILEEQLSGRQFDYILLLSIIQYFKSSNDLDEVIDLLRGYLKASGKLIIADVLDENTSSIKDAFSLLMHCIRKGRIGAFVGFISYLMFSDYRKISKQNKLLLFSEETIRAIAASNGLRCEKVNGLTLQKSRSNYVLSHAAVK</sequence>
<evidence type="ECO:0000313" key="3">
    <source>
        <dbReference type="Proteomes" id="UP000677244"/>
    </source>
</evidence>
<dbReference type="GO" id="GO:0032259">
    <property type="term" value="P:methylation"/>
    <property type="evidence" value="ECO:0007669"/>
    <property type="project" value="UniProtKB-KW"/>
</dbReference>